<evidence type="ECO:0000313" key="2">
    <source>
        <dbReference type="Proteomes" id="UP000037069"/>
    </source>
</evidence>
<dbReference type="AlphaFoldDB" id="A0A0L0CFS1"/>
<organism evidence="1 2">
    <name type="scientific">Lucilia cuprina</name>
    <name type="common">Green bottle fly</name>
    <name type="synonym">Australian sheep blowfly</name>
    <dbReference type="NCBI Taxonomy" id="7375"/>
    <lineage>
        <taxon>Eukaryota</taxon>
        <taxon>Metazoa</taxon>
        <taxon>Ecdysozoa</taxon>
        <taxon>Arthropoda</taxon>
        <taxon>Hexapoda</taxon>
        <taxon>Insecta</taxon>
        <taxon>Pterygota</taxon>
        <taxon>Neoptera</taxon>
        <taxon>Endopterygota</taxon>
        <taxon>Diptera</taxon>
        <taxon>Brachycera</taxon>
        <taxon>Muscomorpha</taxon>
        <taxon>Oestroidea</taxon>
        <taxon>Calliphoridae</taxon>
        <taxon>Luciliinae</taxon>
        <taxon>Lucilia</taxon>
    </lineage>
</organism>
<evidence type="ECO:0000313" key="1">
    <source>
        <dbReference type="EMBL" id="KNC31091.1"/>
    </source>
</evidence>
<dbReference type="Proteomes" id="UP000037069">
    <property type="component" value="Unassembled WGS sequence"/>
</dbReference>
<name>A0A0L0CFS1_LUCCU</name>
<dbReference type="EMBL" id="JRES01000448">
    <property type="protein sequence ID" value="KNC31091.1"/>
    <property type="molecule type" value="Genomic_DNA"/>
</dbReference>
<proteinExistence type="predicted"/>
<comment type="caution">
    <text evidence="1">The sequence shown here is derived from an EMBL/GenBank/DDBJ whole genome shotgun (WGS) entry which is preliminary data.</text>
</comment>
<protein>
    <submittedName>
        <fullName evidence="1">Uncharacterized protein</fullName>
    </submittedName>
</protein>
<sequence length="156" mass="17764">MAVDIKSILYFIHMGDVNSPLKVCSLYSKCYTPLRSIKAMKYVHCKGVKSLVIAAFFLSKLCENVSYIFNLTHFPDCPKSISPLLVFLDIARVVIENIFVEFDFKSLIEIRDKASASTFSLPFINSTTKLYSERSNLILVNLEEGSFILNRYTKGR</sequence>
<gene>
    <name evidence="1" type="ORF">FF38_10916</name>
</gene>
<accession>A0A0L0CFS1</accession>
<reference evidence="1 2" key="1">
    <citation type="journal article" date="2015" name="Nat. Commun.">
        <title>Lucilia cuprina genome unlocks parasitic fly biology to underpin future interventions.</title>
        <authorList>
            <person name="Anstead C.A."/>
            <person name="Korhonen P.K."/>
            <person name="Young N.D."/>
            <person name="Hall R.S."/>
            <person name="Jex A.R."/>
            <person name="Murali S.C."/>
            <person name="Hughes D.S."/>
            <person name="Lee S.F."/>
            <person name="Perry T."/>
            <person name="Stroehlein A.J."/>
            <person name="Ansell B.R."/>
            <person name="Breugelmans B."/>
            <person name="Hofmann A."/>
            <person name="Qu J."/>
            <person name="Dugan S."/>
            <person name="Lee S.L."/>
            <person name="Chao H."/>
            <person name="Dinh H."/>
            <person name="Han Y."/>
            <person name="Doddapaneni H.V."/>
            <person name="Worley K.C."/>
            <person name="Muzny D.M."/>
            <person name="Ioannidis P."/>
            <person name="Waterhouse R.M."/>
            <person name="Zdobnov E.M."/>
            <person name="James P.J."/>
            <person name="Bagnall N.H."/>
            <person name="Kotze A.C."/>
            <person name="Gibbs R.A."/>
            <person name="Richards S."/>
            <person name="Batterham P."/>
            <person name="Gasser R.B."/>
        </authorList>
    </citation>
    <scope>NUCLEOTIDE SEQUENCE [LARGE SCALE GENOMIC DNA]</scope>
    <source>
        <strain evidence="1 2">LS</strain>
        <tissue evidence="1">Full body</tissue>
    </source>
</reference>
<keyword evidence="2" id="KW-1185">Reference proteome</keyword>